<keyword evidence="2" id="KW-0732">Signal</keyword>
<keyword evidence="4" id="KW-1185">Reference proteome</keyword>
<reference evidence="3 4" key="1">
    <citation type="submission" date="2017-08" db="EMBL/GenBank/DDBJ databases">
        <title>The complete genome sequence of Nocardiopsis gilva YIM 90087.</title>
        <authorList>
            <person name="Yin M."/>
            <person name="Tang S."/>
        </authorList>
    </citation>
    <scope>NUCLEOTIDE SEQUENCE [LARGE SCALE GENOMIC DNA]</scope>
    <source>
        <strain evidence="3 4">YIM 90087</strain>
    </source>
</reference>
<dbReference type="InterPro" id="IPR023214">
    <property type="entry name" value="HAD_sf"/>
</dbReference>
<evidence type="ECO:0000313" key="4">
    <source>
        <dbReference type="Proteomes" id="UP000215005"/>
    </source>
</evidence>
<protein>
    <recommendedName>
        <fullName evidence="5">Haloacid dehalogenase-like hydrolase</fullName>
    </recommendedName>
</protein>
<dbReference type="EMBL" id="CP022753">
    <property type="protein sequence ID" value="ASU85822.1"/>
    <property type="molecule type" value="Genomic_DNA"/>
</dbReference>
<feature type="chain" id="PRO_5011299551" description="Haloacid dehalogenase-like hydrolase" evidence="2">
    <location>
        <begin position="31"/>
        <end position="358"/>
    </location>
</feature>
<sequence>MRRLFRGNAAPGAVTAAACVLLATACTADAGDSASLEHWPAEAADQLEGLIAEHGDSGEYAAFDADNTIWKHDLEESLIPYLENEGVLTRDNLDPQLQIVPFEEDESLHAYYNRLCDEAGTPTCYAWAAQAYSGLSLGEVKGYVDDLMERDEPVATNMWEDGKLVDTEVATPEIYPAMKELIHALHEADIEVYVVTAAHEELNRMVVTDPDYGLDIPTGNVLGVQTLLENPGTGDIGTRVELNERDIEVTDDFEFTAHLSTPVTWQSGKAGVLQERVDPVQRPVLTGGDSSYTDEHLLFRTDMDNGGLRIFVNRKEKYTSGIKAEAERRAERQEELGLDADAEDGWIFVDPAELGVDD</sequence>
<organism evidence="3 4">
    <name type="scientific">Nocardiopsis gilva YIM 90087</name>
    <dbReference type="NCBI Taxonomy" id="1235441"/>
    <lineage>
        <taxon>Bacteria</taxon>
        <taxon>Bacillati</taxon>
        <taxon>Actinomycetota</taxon>
        <taxon>Actinomycetes</taxon>
        <taxon>Streptosporangiales</taxon>
        <taxon>Nocardiopsidaceae</taxon>
        <taxon>Nocardiopsis</taxon>
    </lineage>
</organism>
<proteinExistence type="inferred from homology"/>
<dbReference type="OrthoDB" id="9799365at2"/>
<gene>
    <name evidence="3" type="ORF">CDO52_26170</name>
</gene>
<dbReference type="Proteomes" id="UP000215005">
    <property type="component" value="Chromosome"/>
</dbReference>
<dbReference type="Gene3D" id="3.40.50.1000">
    <property type="entry name" value="HAD superfamily/HAD-like"/>
    <property type="match status" value="1"/>
</dbReference>
<evidence type="ECO:0000256" key="1">
    <source>
        <dbReference type="ARBA" id="ARBA00009184"/>
    </source>
</evidence>
<dbReference type="InterPro" id="IPR050582">
    <property type="entry name" value="HAD-like_SerB"/>
</dbReference>
<dbReference type="AlphaFoldDB" id="A0A223SCJ2"/>
<evidence type="ECO:0000256" key="2">
    <source>
        <dbReference type="SAM" id="SignalP"/>
    </source>
</evidence>
<dbReference type="KEGG" id="ngv:CDO52_26170"/>
<name>A0A223SCJ2_9ACTN</name>
<dbReference type="RefSeq" id="WP_017618458.1">
    <property type="nucleotide sequence ID" value="NZ_ANBG01000167.1"/>
</dbReference>
<dbReference type="PANTHER" id="PTHR43344">
    <property type="entry name" value="PHOSPHOSERINE PHOSPHATASE"/>
    <property type="match status" value="1"/>
</dbReference>
<dbReference type="InterPro" id="IPR036412">
    <property type="entry name" value="HAD-like_sf"/>
</dbReference>
<comment type="similarity">
    <text evidence="1">Belongs to the HAD-like hydrolase superfamily. SerB family.</text>
</comment>
<dbReference type="SUPFAM" id="SSF56784">
    <property type="entry name" value="HAD-like"/>
    <property type="match status" value="1"/>
</dbReference>
<feature type="signal peptide" evidence="2">
    <location>
        <begin position="1"/>
        <end position="30"/>
    </location>
</feature>
<dbReference type="Gene3D" id="1.20.1440.310">
    <property type="match status" value="1"/>
</dbReference>
<evidence type="ECO:0000313" key="3">
    <source>
        <dbReference type="EMBL" id="ASU85822.1"/>
    </source>
</evidence>
<dbReference type="PROSITE" id="PS51257">
    <property type="entry name" value="PROKAR_LIPOPROTEIN"/>
    <property type="match status" value="1"/>
</dbReference>
<evidence type="ECO:0008006" key="5">
    <source>
        <dbReference type="Google" id="ProtNLM"/>
    </source>
</evidence>
<accession>A0A223SCJ2</accession>